<keyword evidence="1" id="KW-0732">Signal</keyword>
<dbReference type="Proteomes" id="UP000290637">
    <property type="component" value="Chromosome"/>
</dbReference>
<protein>
    <submittedName>
        <fullName evidence="3">PEP-CTERM sorting domain-containing protein</fullName>
    </submittedName>
</protein>
<keyword evidence="4" id="KW-1185">Reference proteome</keyword>
<evidence type="ECO:0000256" key="1">
    <source>
        <dbReference type="SAM" id="SignalP"/>
    </source>
</evidence>
<dbReference type="Pfam" id="PF07589">
    <property type="entry name" value="PEP-CTERM"/>
    <property type="match status" value="1"/>
</dbReference>
<gene>
    <name evidence="3" type="ORF">EWM63_25490</name>
</gene>
<dbReference type="OrthoDB" id="8901520at2"/>
<accession>A0A4V0Z471</accession>
<dbReference type="RefSeq" id="WP_130189032.1">
    <property type="nucleotide sequence ID" value="NZ_CP035913.1"/>
</dbReference>
<dbReference type="NCBIfam" id="TIGR02595">
    <property type="entry name" value="PEP_CTERM"/>
    <property type="match status" value="1"/>
</dbReference>
<dbReference type="AlphaFoldDB" id="A0A4V0Z471"/>
<feature type="chain" id="PRO_5020682380" evidence="1">
    <location>
        <begin position="23"/>
        <end position="195"/>
    </location>
</feature>
<evidence type="ECO:0000259" key="2">
    <source>
        <dbReference type="Pfam" id="PF07589"/>
    </source>
</evidence>
<reference evidence="3 4" key="1">
    <citation type="submission" date="2019-02" db="EMBL/GenBank/DDBJ databases">
        <title>Draft Genome Sequences of Six Type Strains of the Genus Massilia.</title>
        <authorList>
            <person name="Miess H."/>
            <person name="Frediansyhah A."/>
            <person name="Gross H."/>
        </authorList>
    </citation>
    <scope>NUCLEOTIDE SEQUENCE [LARGE SCALE GENOMIC DNA]</scope>
    <source>
        <strain evidence="3 4">DSM 17473</strain>
    </source>
</reference>
<evidence type="ECO:0000313" key="3">
    <source>
        <dbReference type="EMBL" id="QBE65923.1"/>
    </source>
</evidence>
<organism evidence="3 4">
    <name type="scientific">Pseudoduganella lutea</name>
    <dbReference type="NCBI Taxonomy" id="321985"/>
    <lineage>
        <taxon>Bacteria</taxon>
        <taxon>Pseudomonadati</taxon>
        <taxon>Pseudomonadota</taxon>
        <taxon>Betaproteobacteria</taxon>
        <taxon>Burkholderiales</taxon>
        <taxon>Oxalobacteraceae</taxon>
        <taxon>Telluria group</taxon>
        <taxon>Pseudoduganella</taxon>
    </lineage>
</organism>
<dbReference type="EMBL" id="CP035913">
    <property type="protein sequence ID" value="QBE65923.1"/>
    <property type="molecule type" value="Genomic_DNA"/>
</dbReference>
<sequence length="195" mass="19526">MNTHHLSTAVALAALAISTAHAGVLPLQNATITATYNGSATGMLGLDHGFVTGPGTNTSTLDPTNSGVEFLTDDFLFGIDFSAGGALTVIANGAIPAGAYSMRFDFGTSLASPISAFTFVGTDGASGMPGLSIVDAHTIALDLAGVQWNEFGSVTAQVSTAAAVPEPSSIALLAAGLVGLGFTRRMRTGRPPGGR</sequence>
<feature type="domain" description="Ice-binding protein C-terminal" evidence="2">
    <location>
        <begin position="163"/>
        <end position="185"/>
    </location>
</feature>
<proteinExistence type="predicted"/>
<name>A0A4V0Z471_9BURK</name>
<evidence type="ECO:0000313" key="4">
    <source>
        <dbReference type="Proteomes" id="UP000290637"/>
    </source>
</evidence>
<dbReference type="InterPro" id="IPR013424">
    <property type="entry name" value="Ice-binding_C"/>
</dbReference>
<feature type="signal peptide" evidence="1">
    <location>
        <begin position="1"/>
        <end position="22"/>
    </location>
</feature>
<dbReference type="KEGG" id="plue:EWM63_25490"/>